<evidence type="ECO:0000313" key="8">
    <source>
        <dbReference type="Proteomes" id="UP000287247"/>
    </source>
</evidence>
<dbReference type="Proteomes" id="UP000287247">
    <property type="component" value="Unassembled WGS sequence"/>
</dbReference>
<dbReference type="InterPro" id="IPR044250">
    <property type="entry name" value="MenF-like"/>
</dbReference>
<evidence type="ECO:0000259" key="6">
    <source>
        <dbReference type="Pfam" id="PF00425"/>
    </source>
</evidence>
<dbReference type="OrthoDB" id="9803598at2"/>
<dbReference type="HAMAP" id="MF_01935">
    <property type="entry name" value="MenF"/>
    <property type="match status" value="1"/>
</dbReference>
<dbReference type="InterPro" id="IPR005801">
    <property type="entry name" value="ADC_synthase"/>
</dbReference>
<name>A0A401IBP1_APHSA</name>
<dbReference type="SUPFAM" id="SSF56322">
    <property type="entry name" value="ADC synthase"/>
    <property type="match status" value="1"/>
</dbReference>
<evidence type="ECO:0000313" key="7">
    <source>
        <dbReference type="EMBL" id="GBF78646.1"/>
    </source>
</evidence>
<dbReference type="InterPro" id="IPR015890">
    <property type="entry name" value="Chorismate_C"/>
</dbReference>
<keyword evidence="5" id="KW-0474">Menaquinone biosynthesis</keyword>
<dbReference type="PANTHER" id="PTHR47253">
    <property type="match status" value="1"/>
</dbReference>
<dbReference type="NCBIfam" id="TIGR00543">
    <property type="entry name" value="isochor_syn"/>
    <property type="match status" value="1"/>
</dbReference>
<accession>A0A401IBP1</accession>
<keyword evidence="3 5" id="KW-0460">Magnesium</keyword>
<dbReference type="Pfam" id="PF00425">
    <property type="entry name" value="Chorismate_bind"/>
    <property type="match status" value="1"/>
</dbReference>
<keyword evidence="8" id="KW-1185">Reference proteome</keyword>
<comment type="cofactor">
    <cofactor evidence="5">
        <name>Mg(2+)</name>
        <dbReference type="ChEBI" id="CHEBI:18420"/>
    </cofactor>
</comment>
<dbReference type="EC" id="5.4.4.2" evidence="5"/>
<dbReference type="InterPro" id="IPR034681">
    <property type="entry name" value="MenF"/>
</dbReference>
<feature type="domain" description="Chorismate-utilising enzyme C-terminal" evidence="6">
    <location>
        <begin position="200"/>
        <end position="453"/>
    </location>
</feature>
<evidence type="ECO:0000256" key="1">
    <source>
        <dbReference type="ARBA" id="ARBA00000799"/>
    </source>
</evidence>
<comment type="pathway">
    <text evidence="5">Quinol/quinone metabolism; 1,4-dihydroxy-2-naphthoate biosynthesis; 1,4-dihydroxy-2-naphthoate from chorismate: step 1/7.</text>
</comment>
<comment type="catalytic activity">
    <reaction evidence="1 5">
        <text>chorismate = isochorismate</text>
        <dbReference type="Rhea" id="RHEA:18985"/>
        <dbReference type="ChEBI" id="CHEBI:29748"/>
        <dbReference type="ChEBI" id="CHEBI:29780"/>
        <dbReference type="EC" id="5.4.4.2"/>
    </reaction>
</comment>
<sequence>MMRTRNNVDFSQAKLSLADKLKAFFIHDIFLLPNTDKFIRLEVPLNSLNLLSWLQQQKNNIKTYWSDREQKFEMAGVGEADVIHGQQTIDLASCFNHFHKFLSPDCKNLRYYGGINFNGKPILASCWQGFGNYRFIVPRFELYRDNQNTSLVCNFKLQHSDSYNRQLEYLLNELDELVFDSFYKSKELPEFIKREDIPNERDWDQNINMALASFERGETAKIVLARQAIFEFLGQVEPLTVLEILKKSNTRLFRFCFQPSEGNAFIGGSPERLYFRLEKLLQTEAIAGTRSRGKSLREDQKFGEELLNSDKDLREHKFVVHSLQGALAQMCHSVGLNREPMLLKLNKIQHLYTPCNGILFDEVSDAEILSKLHPTPAVGGYPKVQALEVIEQIETFERGWYASPVGWVGHDSSEFVVGIRSGLINNNKLSLFSGAGIVQGSDPQEEWQEIENKIGTFLQIMKYFDKIKTPIQIG</sequence>
<dbReference type="EMBL" id="BDQK01000001">
    <property type="protein sequence ID" value="GBF78646.1"/>
    <property type="molecule type" value="Genomic_DNA"/>
</dbReference>
<dbReference type="InterPro" id="IPR004561">
    <property type="entry name" value="IsoChor_synthase"/>
</dbReference>
<dbReference type="UniPathway" id="UPA00079"/>
<feature type="active site" description="Proton donor" evidence="5">
    <location>
        <position position="271"/>
    </location>
</feature>
<keyword evidence="4 5" id="KW-0413">Isomerase</keyword>
<comment type="caution">
    <text evidence="7">The sequence shown here is derived from an EMBL/GenBank/DDBJ whole genome shotgun (WGS) entry which is preliminary data.</text>
</comment>
<gene>
    <name evidence="5" type="primary">menF</name>
    <name evidence="7" type="ORF">AsFPU1_0035</name>
</gene>
<dbReference type="GO" id="GO:0000287">
    <property type="term" value="F:magnesium ion binding"/>
    <property type="evidence" value="ECO:0007669"/>
    <property type="project" value="UniProtKB-UniRule"/>
</dbReference>
<dbReference type="UniPathway" id="UPA01057">
    <property type="reaction ID" value="UER00163"/>
</dbReference>
<comment type="pathway">
    <text evidence="5">Quinol/quinone metabolism; menaquinone biosynthesis.</text>
</comment>
<reference evidence="8" key="1">
    <citation type="submission" date="2017-05" db="EMBL/GenBank/DDBJ databases">
        <title>Physiological properties and genetic analysis related to exopolysaccharide production of fresh-water unicellular cyanobacterium Aphanothece sacrum, Suizenji Nori, that has been cultured as a food source in Japan.</title>
        <authorList>
            <person name="Kanesaki Y."/>
            <person name="Yoshikawa S."/>
            <person name="Ohki K."/>
        </authorList>
    </citation>
    <scope>NUCLEOTIDE SEQUENCE [LARGE SCALE GENOMIC DNA]</scope>
    <source>
        <strain evidence="8">FPU1</strain>
    </source>
</reference>
<evidence type="ECO:0000256" key="2">
    <source>
        <dbReference type="ARBA" id="ARBA00005297"/>
    </source>
</evidence>
<dbReference type="RefSeq" id="WP_124974209.1">
    <property type="nucleotide sequence ID" value="NZ_BDQK01000001.1"/>
</dbReference>
<feature type="binding site" evidence="5">
    <location>
        <position position="449"/>
    </location>
    <ligand>
        <name>Mg(2+)</name>
        <dbReference type="ChEBI" id="CHEBI:18420"/>
    </ligand>
</feature>
<feature type="active site" description="Proton acceptor" evidence="5">
    <location>
        <position position="221"/>
    </location>
</feature>
<dbReference type="PANTHER" id="PTHR47253:SF4">
    <property type="entry name" value="ISOCHORISMATE SYNTHASE 2, CHLOROPLASTIC"/>
    <property type="match status" value="1"/>
</dbReference>
<dbReference type="GO" id="GO:0009234">
    <property type="term" value="P:menaquinone biosynthetic process"/>
    <property type="evidence" value="ECO:0007669"/>
    <property type="project" value="UniProtKB-UniRule"/>
</dbReference>
<dbReference type="Gene3D" id="3.60.120.10">
    <property type="entry name" value="Anthranilate synthase"/>
    <property type="match status" value="1"/>
</dbReference>
<dbReference type="GO" id="GO:0008909">
    <property type="term" value="F:isochorismate synthase activity"/>
    <property type="evidence" value="ECO:0007669"/>
    <property type="project" value="UniProtKB-UniRule"/>
</dbReference>
<comment type="function">
    <text evidence="5">Catalyzes the conversion of chorismate to isochorismate.</text>
</comment>
<protein>
    <recommendedName>
        <fullName evidence="5">Isochorismate synthase MenF</fullName>
        <ecNumber evidence="5">5.4.4.2</ecNumber>
    </recommendedName>
    <alternativeName>
        <fullName evidence="5">Isochorismate mutase</fullName>
    </alternativeName>
</protein>
<evidence type="ECO:0000256" key="4">
    <source>
        <dbReference type="ARBA" id="ARBA00023235"/>
    </source>
</evidence>
<evidence type="ECO:0000256" key="5">
    <source>
        <dbReference type="HAMAP-Rule" id="MF_01935"/>
    </source>
</evidence>
<feature type="binding site" evidence="5">
    <location>
        <position position="315"/>
    </location>
    <ligand>
        <name>Mg(2+)</name>
        <dbReference type="ChEBI" id="CHEBI:18420"/>
    </ligand>
</feature>
<comment type="similarity">
    <text evidence="2 5">Belongs to the isochorismate synthase family.</text>
</comment>
<organism evidence="7 8">
    <name type="scientific">Aphanothece sacrum FPU1</name>
    <dbReference type="NCBI Taxonomy" id="1920663"/>
    <lineage>
        <taxon>Bacteria</taxon>
        <taxon>Bacillati</taxon>
        <taxon>Cyanobacteriota</taxon>
        <taxon>Cyanophyceae</taxon>
        <taxon>Oscillatoriophycideae</taxon>
        <taxon>Chroococcales</taxon>
        <taxon>Aphanothecaceae</taxon>
        <taxon>Aphanothece</taxon>
    </lineage>
</organism>
<dbReference type="AlphaFoldDB" id="A0A401IBP1"/>
<proteinExistence type="inferred from homology"/>
<keyword evidence="5" id="KW-0479">Metal-binding</keyword>
<evidence type="ECO:0000256" key="3">
    <source>
        <dbReference type="ARBA" id="ARBA00022842"/>
    </source>
</evidence>